<dbReference type="Pfam" id="PF01087">
    <property type="entry name" value="GalP_UDP_transf"/>
    <property type="match status" value="1"/>
</dbReference>
<feature type="binding site" evidence="9">
    <location>
        <position position="111"/>
    </location>
    <ligand>
        <name>Zn(2+)</name>
        <dbReference type="ChEBI" id="CHEBI:29105"/>
    </ligand>
</feature>
<dbReference type="AlphaFoldDB" id="A0A1Y5F981"/>
<dbReference type="InterPro" id="IPR036265">
    <property type="entry name" value="HIT-like_sf"/>
</dbReference>
<comment type="similarity">
    <text evidence="1">Belongs to the galactose-1-phosphate uridylyltransferase type 1 family.</text>
</comment>
<evidence type="ECO:0000256" key="1">
    <source>
        <dbReference type="ARBA" id="ARBA00010951"/>
    </source>
</evidence>
<dbReference type="PIRSF" id="PIRSF000808">
    <property type="entry name" value="GalT"/>
    <property type="match status" value="1"/>
</dbReference>
<keyword evidence="4 9" id="KW-0479">Metal-binding</keyword>
<organism evidence="12 13">
    <name type="scientific">Halobacteriovorax marinus</name>
    <dbReference type="NCBI Taxonomy" id="97084"/>
    <lineage>
        <taxon>Bacteria</taxon>
        <taxon>Pseudomonadati</taxon>
        <taxon>Bdellovibrionota</taxon>
        <taxon>Bacteriovoracia</taxon>
        <taxon>Bacteriovoracales</taxon>
        <taxon>Halobacteriovoraceae</taxon>
        <taxon>Halobacteriovorax</taxon>
    </lineage>
</organism>
<reference evidence="13" key="1">
    <citation type="journal article" date="2017" name="Proc. Natl. Acad. Sci. U.S.A.">
        <title>Simulation of Deepwater Horizon oil plume reveals substrate specialization within a complex community of hydrocarbon-degraders.</title>
        <authorList>
            <person name="Hu P."/>
            <person name="Dubinsky E.A."/>
            <person name="Probst A.J."/>
            <person name="Wang J."/>
            <person name="Sieber C.M.K."/>
            <person name="Tom L.M."/>
            <person name="Gardinali P."/>
            <person name="Banfield J.F."/>
            <person name="Atlas R.M."/>
            <person name="Andersen G.L."/>
        </authorList>
    </citation>
    <scope>NUCLEOTIDE SEQUENCE [LARGE SCALE GENOMIC DNA]</scope>
</reference>
<feature type="binding site" evidence="9">
    <location>
        <position position="51"/>
    </location>
    <ligand>
        <name>Zn(2+)</name>
        <dbReference type="ChEBI" id="CHEBI:29105"/>
    </ligand>
</feature>
<comment type="caution">
    <text evidence="12">The sequence shown here is derived from an EMBL/GenBank/DDBJ whole genome shotgun (WGS) entry which is preliminary data.</text>
</comment>
<dbReference type="EMBL" id="MAAO01000011">
    <property type="protein sequence ID" value="OUR94218.1"/>
    <property type="molecule type" value="Genomic_DNA"/>
</dbReference>
<dbReference type="Proteomes" id="UP000196531">
    <property type="component" value="Unassembled WGS sequence"/>
</dbReference>
<evidence type="ECO:0000256" key="9">
    <source>
        <dbReference type="PIRSR" id="PIRSR000808-3"/>
    </source>
</evidence>
<evidence type="ECO:0000313" key="13">
    <source>
        <dbReference type="Proteomes" id="UP000196531"/>
    </source>
</evidence>
<evidence type="ECO:0000259" key="11">
    <source>
        <dbReference type="Pfam" id="PF02744"/>
    </source>
</evidence>
<evidence type="ECO:0000256" key="2">
    <source>
        <dbReference type="ARBA" id="ARBA00022679"/>
    </source>
</evidence>
<accession>A0A1Y5F981</accession>
<evidence type="ECO:0000256" key="4">
    <source>
        <dbReference type="ARBA" id="ARBA00022723"/>
    </source>
</evidence>
<sequence length="336" mass="39127">MSFFRKNLVTNDWVMFAPNRSARPKDFSEKENDQVAEILDRAEHVKGCPFCDGAGEDLLKLTKDPNFEVRTIANKYASLNRDAIPEKSFHHLHNEMINFGIHDVIIDTKKHNKTLALLSISELELLVMAYRQRFNQVDHMEHVRHVVIFKNQGHKAGGSLEHPHSQVYGLPVIPFQSRVRTHEMENYYHSHNSCLICDTLECEIKDQVRMVCENEEFAVFVPYASLSPYHLWIVPKTHNACFGDISDDQVKAMGDILKRTFHKCFYHLNNMDFNFIIQSLSHREKGLLHFHWYMSVIFHYKRRGGIEFAGGLFVNPLPPEEAAFNLRNIPDFDEEN</sequence>
<dbReference type="InterPro" id="IPR005849">
    <property type="entry name" value="GalP_Utransf_N"/>
</dbReference>
<evidence type="ECO:0000256" key="5">
    <source>
        <dbReference type="ARBA" id="ARBA00022833"/>
    </source>
</evidence>
<dbReference type="PANTHER" id="PTHR42763:SF2">
    <property type="entry name" value="ADP-GLUCOSE PHOSPHORYLASE"/>
    <property type="match status" value="1"/>
</dbReference>
<evidence type="ECO:0000313" key="12">
    <source>
        <dbReference type="EMBL" id="OUR94218.1"/>
    </source>
</evidence>
<keyword evidence="5 9" id="KW-0862">Zinc</keyword>
<dbReference type="SUPFAM" id="SSF54197">
    <property type="entry name" value="HIT-like"/>
    <property type="match status" value="2"/>
</dbReference>
<dbReference type="GO" id="GO:0008270">
    <property type="term" value="F:zinc ion binding"/>
    <property type="evidence" value="ECO:0007669"/>
    <property type="project" value="InterPro"/>
</dbReference>
<dbReference type="InterPro" id="IPR053177">
    <property type="entry name" value="ADP-glucose_phosphorylase"/>
</dbReference>
<comment type="cofactor">
    <cofactor evidence="9">
        <name>Zn(2+)</name>
        <dbReference type="ChEBI" id="CHEBI:29105"/>
    </cofactor>
    <text evidence="9">Binds 1 zinc ion per subunit.</text>
</comment>
<evidence type="ECO:0000256" key="7">
    <source>
        <dbReference type="NCBIfam" id="TIGR00209"/>
    </source>
</evidence>
<dbReference type="PANTHER" id="PTHR42763">
    <property type="entry name" value="ADP-GLUCOSE PHOSPHORYLASE"/>
    <property type="match status" value="1"/>
</dbReference>
<feature type="domain" description="Galactose-1-phosphate uridyl transferase C-terminal" evidence="11">
    <location>
        <begin position="183"/>
        <end position="263"/>
    </location>
</feature>
<gene>
    <name evidence="12" type="ORF">A9Q84_18115</name>
</gene>
<proteinExistence type="inferred from homology"/>
<evidence type="ECO:0000259" key="10">
    <source>
        <dbReference type="Pfam" id="PF01087"/>
    </source>
</evidence>
<evidence type="ECO:0000256" key="8">
    <source>
        <dbReference type="PIRSR" id="PIRSR000808-1"/>
    </source>
</evidence>
<protein>
    <recommendedName>
        <fullName evidence="7">Galactose-1-phosphate uridylyltransferase</fullName>
        <ecNumber evidence="7">2.7.7.12</ecNumber>
    </recommendedName>
</protein>
<dbReference type="Pfam" id="PF02744">
    <property type="entry name" value="GalP_UDP_tr_C"/>
    <property type="match status" value="1"/>
</dbReference>
<dbReference type="Gene3D" id="3.30.428.10">
    <property type="entry name" value="HIT-like"/>
    <property type="match status" value="2"/>
</dbReference>
<evidence type="ECO:0000256" key="3">
    <source>
        <dbReference type="ARBA" id="ARBA00022695"/>
    </source>
</evidence>
<feature type="active site" description="Tele-UMP-histidine intermediate" evidence="8">
    <location>
        <position position="164"/>
    </location>
</feature>
<name>A0A1Y5F981_9BACT</name>
<dbReference type="EC" id="2.7.7.12" evidence="7"/>
<dbReference type="NCBIfam" id="TIGR00209">
    <property type="entry name" value="galT_1"/>
    <property type="match status" value="1"/>
</dbReference>
<dbReference type="GO" id="GO:0006012">
    <property type="term" value="P:galactose metabolic process"/>
    <property type="evidence" value="ECO:0007669"/>
    <property type="project" value="UniProtKB-UniRule"/>
</dbReference>
<keyword evidence="3 12" id="KW-0548">Nucleotidyltransferase</keyword>
<dbReference type="InterPro" id="IPR001937">
    <property type="entry name" value="GalP_UDPtransf1"/>
</dbReference>
<keyword evidence="6" id="KW-0119">Carbohydrate metabolism</keyword>
<feature type="binding site" evidence="9">
    <location>
        <position position="48"/>
    </location>
    <ligand>
        <name>Zn(2+)</name>
        <dbReference type="ChEBI" id="CHEBI:29105"/>
    </ligand>
</feature>
<dbReference type="InterPro" id="IPR005850">
    <property type="entry name" value="GalP_Utransf_C"/>
</dbReference>
<keyword evidence="2 12" id="KW-0808">Transferase</keyword>
<feature type="domain" description="Galactose-1-phosphate uridyl transferase N-terminal" evidence="10">
    <location>
        <begin position="5"/>
        <end position="174"/>
    </location>
</feature>
<evidence type="ECO:0000256" key="6">
    <source>
        <dbReference type="ARBA" id="ARBA00023277"/>
    </source>
</evidence>
<dbReference type="GO" id="GO:0008108">
    <property type="term" value="F:UDP-glucose:hexose-1-phosphate uridylyltransferase activity"/>
    <property type="evidence" value="ECO:0007669"/>
    <property type="project" value="UniProtKB-UniRule"/>
</dbReference>
<feature type="binding site" evidence="9">
    <location>
        <position position="162"/>
    </location>
    <ligand>
        <name>Zn(2+)</name>
        <dbReference type="ChEBI" id="CHEBI:29105"/>
    </ligand>
</feature>